<organism evidence="2 3">
    <name type="scientific">Niastella populi</name>
    <dbReference type="NCBI Taxonomy" id="550983"/>
    <lineage>
        <taxon>Bacteria</taxon>
        <taxon>Pseudomonadati</taxon>
        <taxon>Bacteroidota</taxon>
        <taxon>Chitinophagia</taxon>
        <taxon>Chitinophagales</taxon>
        <taxon>Chitinophagaceae</taxon>
        <taxon>Niastella</taxon>
    </lineage>
</organism>
<dbReference type="InterPro" id="IPR029058">
    <property type="entry name" value="AB_hydrolase_fold"/>
</dbReference>
<evidence type="ECO:0000313" key="2">
    <source>
        <dbReference type="EMBL" id="OQP58690.1"/>
    </source>
</evidence>
<dbReference type="Gene3D" id="3.40.50.1820">
    <property type="entry name" value="alpha/beta hydrolase"/>
    <property type="match status" value="1"/>
</dbReference>
<comment type="caution">
    <text evidence="2">The sequence shown here is derived from an EMBL/GenBank/DDBJ whole genome shotgun (WGS) entry which is preliminary data.</text>
</comment>
<dbReference type="SUPFAM" id="SSF53474">
    <property type="entry name" value="alpha/beta-Hydrolases"/>
    <property type="match status" value="1"/>
</dbReference>
<accession>A0A1V9FK37</accession>
<dbReference type="PRINTS" id="PR00111">
    <property type="entry name" value="ABHYDROLASE"/>
</dbReference>
<protein>
    <recommendedName>
        <fullName evidence="1">AB hydrolase-1 domain-containing protein</fullName>
    </recommendedName>
</protein>
<dbReference type="GO" id="GO:0016020">
    <property type="term" value="C:membrane"/>
    <property type="evidence" value="ECO:0007669"/>
    <property type="project" value="TreeGrafter"/>
</dbReference>
<dbReference type="Proteomes" id="UP000192276">
    <property type="component" value="Unassembled WGS sequence"/>
</dbReference>
<name>A0A1V9FK37_9BACT</name>
<sequence>MGSTGCFTRFVTTDKELKKFYKNKPQPAYFTIKNDSITLFCATSGADTLPPLLLIHGAPGAWYGNRTLLDDSVLQQHYHIISVDRPGYNKSRFKNKRSAVPSITTQAIAIHEALQLNRSFKTGVVLGSSYGAAIAAKISVLYPGNFHHLVMLAPAIDPQKEKFWWFNPWIHRGPLRWMLPRFVNHATDEKYAHVAELTNLLPDWSRINMPVTVVQGDADKIVDPANLDFAREQLQGKQAEFILLPGAGHRVRWQRPDVVKAILLKQAAYANIH</sequence>
<evidence type="ECO:0000259" key="1">
    <source>
        <dbReference type="Pfam" id="PF12697"/>
    </source>
</evidence>
<evidence type="ECO:0000313" key="3">
    <source>
        <dbReference type="Proteomes" id="UP000192276"/>
    </source>
</evidence>
<feature type="domain" description="AB hydrolase-1" evidence="1">
    <location>
        <begin position="52"/>
        <end position="259"/>
    </location>
</feature>
<dbReference type="PANTHER" id="PTHR43798">
    <property type="entry name" value="MONOACYLGLYCEROL LIPASE"/>
    <property type="match status" value="1"/>
</dbReference>
<dbReference type="InterPro" id="IPR050266">
    <property type="entry name" value="AB_hydrolase_sf"/>
</dbReference>
<dbReference type="AlphaFoldDB" id="A0A1V9FK37"/>
<keyword evidence="3" id="KW-1185">Reference proteome</keyword>
<reference evidence="3" key="1">
    <citation type="submission" date="2016-04" db="EMBL/GenBank/DDBJ databases">
        <authorList>
            <person name="Chen L."/>
            <person name="Zhuang W."/>
            <person name="Wang G."/>
        </authorList>
    </citation>
    <scope>NUCLEOTIDE SEQUENCE [LARGE SCALE GENOMIC DNA]</scope>
    <source>
        <strain evidence="3">208</strain>
    </source>
</reference>
<dbReference type="EMBL" id="LWBP01000188">
    <property type="protein sequence ID" value="OQP58690.1"/>
    <property type="molecule type" value="Genomic_DNA"/>
</dbReference>
<dbReference type="PANTHER" id="PTHR43798:SF33">
    <property type="entry name" value="HYDROLASE, PUTATIVE (AFU_ORTHOLOGUE AFUA_2G14860)-RELATED"/>
    <property type="match status" value="1"/>
</dbReference>
<dbReference type="STRING" id="550983.A4R26_03910"/>
<gene>
    <name evidence="2" type="ORF">A4R26_03910</name>
</gene>
<dbReference type="InterPro" id="IPR000073">
    <property type="entry name" value="AB_hydrolase_1"/>
</dbReference>
<proteinExistence type="predicted"/>
<dbReference type="Pfam" id="PF12697">
    <property type="entry name" value="Abhydrolase_6"/>
    <property type="match status" value="1"/>
</dbReference>